<proteinExistence type="predicted"/>
<name>A0ABS6CT44_9ACTN</name>
<organism evidence="3 4">
    <name type="scientific">Streptomyces niphimycinicus</name>
    <dbReference type="NCBI Taxonomy" id="2842201"/>
    <lineage>
        <taxon>Bacteria</taxon>
        <taxon>Bacillati</taxon>
        <taxon>Actinomycetota</taxon>
        <taxon>Actinomycetes</taxon>
        <taxon>Kitasatosporales</taxon>
        <taxon>Streptomycetaceae</taxon>
        <taxon>Streptomyces</taxon>
    </lineage>
</organism>
<dbReference type="RefSeq" id="WP_216346803.1">
    <property type="nucleotide sequence ID" value="NZ_JAHLEM010000701.1"/>
</dbReference>
<comment type="caution">
    <text evidence="3">The sequence shown here is derived from an EMBL/GenBank/DDBJ whole genome shotgun (WGS) entry which is preliminary data.</text>
</comment>
<dbReference type="CDD" id="cd00090">
    <property type="entry name" value="HTH_ARSR"/>
    <property type="match status" value="1"/>
</dbReference>
<feature type="domain" description="HTH arsR-type" evidence="2">
    <location>
        <begin position="43"/>
        <end position="122"/>
    </location>
</feature>
<protein>
    <submittedName>
        <fullName evidence="3">Helix-turn-helix domain-containing protein</fullName>
    </submittedName>
</protein>
<dbReference type="Proteomes" id="UP000720508">
    <property type="component" value="Unassembled WGS sequence"/>
</dbReference>
<reference evidence="3 4" key="1">
    <citation type="submission" date="2021-06" db="EMBL/GenBank/DDBJ databases">
        <authorList>
            <person name="Pan X."/>
        </authorList>
    </citation>
    <scope>NUCLEOTIDE SEQUENCE [LARGE SCALE GENOMIC DNA]</scope>
    <source>
        <strain evidence="3 4">4503</strain>
    </source>
</reference>
<gene>
    <name evidence="3" type="ORF">KN815_40595</name>
</gene>
<dbReference type="InterPro" id="IPR001845">
    <property type="entry name" value="HTH_ArsR_DNA-bd_dom"/>
</dbReference>
<evidence type="ECO:0000313" key="3">
    <source>
        <dbReference type="EMBL" id="MBU3870127.1"/>
    </source>
</evidence>
<accession>A0ABS6CT44</accession>
<sequence>MNVRPEPNTSSTPPPRAPDEGRAQSQRARNLSHVHPADVTLSDALTALADPVRRTIVKELAGGPDWTRACGTFDLPVTKATRSHHFAVLRQAGVIEQRDVGSRRLNRLRRPEFDAAFPGLLDLVLHERRASPGES</sequence>
<feature type="region of interest" description="Disordered" evidence="1">
    <location>
        <begin position="1"/>
        <end position="36"/>
    </location>
</feature>
<keyword evidence="4" id="KW-1185">Reference proteome</keyword>
<evidence type="ECO:0000259" key="2">
    <source>
        <dbReference type="SMART" id="SM00418"/>
    </source>
</evidence>
<dbReference type="SMART" id="SM00418">
    <property type="entry name" value="HTH_ARSR"/>
    <property type="match status" value="1"/>
</dbReference>
<dbReference type="EMBL" id="JAHLEM010000701">
    <property type="protein sequence ID" value="MBU3870127.1"/>
    <property type="molecule type" value="Genomic_DNA"/>
</dbReference>
<evidence type="ECO:0000256" key="1">
    <source>
        <dbReference type="SAM" id="MobiDB-lite"/>
    </source>
</evidence>
<evidence type="ECO:0000313" key="4">
    <source>
        <dbReference type="Proteomes" id="UP000720508"/>
    </source>
</evidence>
<dbReference type="InterPro" id="IPR011991">
    <property type="entry name" value="ArsR-like_HTH"/>
</dbReference>